<reference evidence="3 4" key="1">
    <citation type="journal article" date="2018" name="MBio">
        <title>Comparative Genomics Reveals the Core Gene Toolbox for the Fungus-Insect Symbiosis.</title>
        <authorList>
            <person name="Wang Y."/>
            <person name="Stata M."/>
            <person name="Wang W."/>
            <person name="Stajich J.E."/>
            <person name="White M.M."/>
            <person name="Moncalvo J.M."/>
        </authorList>
    </citation>
    <scope>NUCLEOTIDE SEQUENCE [LARGE SCALE GENOMIC DNA]</scope>
    <source>
        <strain evidence="3 4">SWE-8-4</strain>
    </source>
</reference>
<dbReference type="Proteomes" id="UP000245383">
    <property type="component" value="Unassembled WGS sequence"/>
</dbReference>
<dbReference type="EMBL" id="MBFR01000084">
    <property type="protein sequence ID" value="PVU94575.1"/>
    <property type="molecule type" value="Genomic_DNA"/>
</dbReference>
<name>A0A2T9Z0X2_9FUNG</name>
<comment type="caution">
    <text evidence="3">The sequence shown here is derived from an EMBL/GenBank/DDBJ whole genome shotgun (WGS) entry which is preliminary data.</text>
</comment>
<gene>
    <name evidence="3" type="ORF">BB561_000021</name>
    <name evidence="2" type="ORF">BB561_000335</name>
    <name evidence="1" type="ORF">BB561_002441</name>
</gene>
<dbReference type="EMBL" id="MBFR01000007">
    <property type="protein sequence ID" value="PVU97783.1"/>
    <property type="molecule type" value="Genomic_DNA"/>
</dbReference>
<protein>
    <submittedName>
        <fullName evidence="3">Uncharacterized protein</fullName>
    </submittedName>
</protein>
<sequence>MSTTSKGSAPVLNKLPAPILDKVSKPDITKLSYVSEVNDLSPVSDKDSYEESYFYLMNDEKACKKLIHNYKAAQSLYLIPLHPLSNLSKATAVLNMEEASSFQLLSYPIPFLVKQPIPTLNLPFITNTGPSFVYFMKTCPNYYLEFKAY</sequence>
<evidence type="ECO:0000313" key="1">
    <source>
        <dbReference type="EMBL" id="PVU94575.1"/>
    </source>
</evidence>
<keyword evidence="4" id="KW-1185">Reference proteome</keyword>
<accession>A0A2T9Z0X2</accession>
<evidence type="ECO:0000313" key="3">
    <source>
        <dbReference type="EMBL" id="PVU98252.1"/>
    </source>
</evidence>
<evidence type="ECO:0000313" key="2">
    <source>
        <dbReference type="EMBL" id="PVU97783.1"/>
    </source>
</evidence>
<dbReference type="EMBL" id="MBFR01000001">
    <property type="protein sequence ID" value="PVU98252.1"/>
    <property type="molecule type" value="Genomic_DNA"/>
</dbReference>
<dbReference type="AlphaFoldDB" id="A0A2T9Z0X2"/>
<organism evidence="3 4">
    <name type="scientific">Smittium simulii</name>
    <dbReference type="NCBI Taxonomy" id="133385"/>
    <lineage>
        <taxon>Eukaryota</taxon>
        <taxon>Fungi</taxon>
        <taxon>Fungi incertae sedis</taxon>
        <taxon>Zoopagomycota</taxon>
        <taxon>Kickxellomycotina</taxon>
        <taxon>Harpellomycetes</taxon>
        <taxon>Harpellales</taxon>
        <taxon>Legeriomycetaceae</taxon>
        <taxon>Smittium</taxon>
    </lineage>
</organism>
<proteinExistence type="predicted"/>
<evidence type="ECO:0000313" key="4">
    <source>
        <dbReference type="Proteomes" id="UP000245383"/>
    </source>
</evidence>